<feature type="region of interest" description="Disordered" evidence="1">
    <location>
        <begin position="816"/>
        <end position="836"/>
    </location>
</feature>
<feature type="region of interest" description="Disordered" evidence="1">
    <location>
        <begin position="412"/>
        <end position="802"/>
    </location>
</feature>
<feature type="compositionally biased region" description="Polar residues" evidence="1">
    <location>
        <begin position="642"/>
        <end position="656"/>
    </location>
</feature>
<gene>
    <name evidence="2" type="ORF">MNOR_LOCUS6040</name>
</gene>
<dbReference type="EMBL" id="CAXKWB010002419">
    <property type="protein sequence ID" value="CAL4066948.1"/>
    <property type="molecule type" value="Genomic_DNA"/>
</dbReference>
<proteinExistence type="predicted"/>
<dbReference type="Proteomes" id="UP001497623">
    <property type="component" value="Unassembled WGS sequence"/>
</dbReference>
<reference evidence="2 3" key="1">
    <citation type="submission" date="2024-05" db="EMBL/GenBank/DDBJ databases">
        <authorList>
            <person name="Wallberg A."/>
        </authorList>
    </citation>
    <scope>NUCLEOTIDE SEQUENCE [LARGE SCALE GENOMIC DNA]</scope>
</reference>
<dbReference type="PANTHER" id="PTHR41148:SF1">
    <property type="entry name" value="LP09875P"/>
    <property type="match status" value="1"/>
</dbReference>
<dbReference type="AlphaFoldDB" id="A0AAV2Q1F1"/>
<dbReference type="InterPro" id="IPR011993">
    <property type="entry name" value="PH-like_dom_sf"/>
</dbReference>
<feature type="compositionally biased region" description="Basic and acidic residues" evidence="1">
    <location>
        <begin position="527"/>
        <end position="555"/>
    </location>
</feature>
<comment type="caution">
    <text evidence="2">The sequence shown here is derived from an EMBL/GenBank/DDBJ whole genome shotgun (WGS) entry which is preliminary data.</text>
</comment>
<feature type="compositionally biased region" description="Gly residues" evidence="1">
    <location>
        <begin position="11"/>
        <end position="23"/>
    </location>
</feature>
<feature type="region of interest" description="Disordered" evidence="1">
    <location>
        <begin position="1"/>
        <end position="26"/>
    </location>
</feature>
<feature type="compositionally biased region" description="Polar residues" evidence="1">
    <location>
        <begin position="420"/>
        <end position="434"/>
    </location>
</feature>
<feature type="compositionally biased region" description="Basic and acidic residues" evidence="1">
    <location>
        <begin position="612"/>
        <end position="641"/>
    </location>
</feature>
<feature type="compositionally biased region" description="Gly residues" evidence="1">
    <location>
        <begin position="258"/>
        <end position="269"/>
    </location>
</feature>
<evidence type="ECO:0000313" key="2">
    <source>
        <dbReference type="EMBL" id="CAL4066948.1"/>
    </source>
</evidence>
<evidence type="ECO:0000313" key="3">
    <source>
        <dbReference type="Proteomes" id="UP001497623"/>
    </source>
</evidence>
<name>A0AAV2Q1F1_MEGNR</name>
<accession>A0AAV2Q1F1</accession>
<dbReference type="Gene3D" id="2.30.29.30">
    <property type="entry name" value="Pleckstrin-homology domain (PH domain)/Phosphotyrosine-binding domain (PTB)"/>
    <property type="match status" value="1"/>
</dbReference>
<protein>
    <submittedName>
        <fullName evidence="2">Uncharacterized protein</fullName>
    </submittedName>
</protein>
<sequence length="836" mass="91505">MRSGSGDRGHGGGGGPGGGGGQAADGAGSAKMCVRKASYYVWFLGAEECRGLRGGEYVRPVVHYLIAREQTTEPDKVTLQVSSRGIKLLQVVGGGVPHGGGPRGSSNTGVGLTGAATKHFIPAGAVTYVQQEQRPNDDIVSAILLIYNPITRCPVHVHTYRCDSVETATLLRENLSQLVHLPEQQVKLQALEARLSARGILPPSSAASRGSCDGSSTGGSSASSSGSNSAGGGHGGPHGRHRNGGDDTNYKSVAVASAGGGGGGGGAVPGGNTSPGMATLYDSLAAELREKLGSRGGPLLLPPRDYDQTLRGGGGGATSHWGPGSGNQDPGRGGGGRHLAAAAAAGTRKNNNENDSARSSGIGSDDAPSPTQDHRQLEPLDNQSSSDEEWEAHGCGEVRGQEGMILVQSPWKKQHKSQYLRHSQYLQRSSSPTRGRSRHTHASPVRGQRHGSPTRVPREQGTREPPLHMSREMSKDLSREITRELNRDPTRDKPRDKFRQKPRDRDVSPIRPVHQKVTPPRRHHYPRDRSESPVSPRDRFQDARDKFRSLEREIPWLDCNSPGQQNGLSRAPSWDPSPKHKDSRGLADHLQGSREALWPKSDRDTGYGSRDGLLRERRPRDHDRGYGTCDTRDSDPWRTKEMGQQTPELWQMNASPGKNGYRGRSPTRDYKNQRPRTPDKQDYHRAKSMHDLSQRKGTSDDEPRNDPRRRSMYDTAEDQWPLKESRSGRQYLSQASLRRHNSCSSESCASDSSFRELPETQRYPGLDRSSARPNPLDHEKIQSPGHISNRRTFDYPLNGGAPAVQINRTYQDDYRRSRYEPTPQFIRSTPVPTTNY</sequence>
<feature type="compositionally biased region" description="Basic and acidic residues" evidence="1">
    <location>
        <begin position="1"/>
        <end position="10"/>
    </location>
</feature>
<feature type="compositionally biased region" description="Basic and acidic residues" evidence="1">
    <location>
        <begin position="456"/>
        <end position="508"/>
    </location>
</feature>
<feature type="region of interest" description="Disordered" evidence="1">
    <location>
        <begin position="202"/>
        <end position="271"/>
    </location>
</feature>
<keyword evidence="3" id="KW-1185">Reference proteome</keyword>
<feature type="compositionally biased region" description="Basic and acidic residues" evidence="1">
    <location>
        <begin position="577"/>
        <end position="587"/>
    </location>
</feature>
<feature type="compositionally biased region" description="Polar residues" evidence="1">
    <location>
        <begin position="825"/>
        <end position="836"/>
    </location>
</feature>
<organism evidence="2 3">
    <name type="scientific">Meganyctiphanes norvegica</name>
    <name type="common">Northern krill</name>
    <name type="synonym">Thysanopoda norvegica</name>
    <dbReference type="NCBI Taxonomy" id="48144"/>
    <lineage>
        <taxon>Eukaryota</taxon>
        <taxon>Metazoa</taxon>
        <taxon>Ecdysozoa</taxon>
        <taxon>Arthropoda</taxon>
        <taxon>Crustacea</taxon>
        <taxon>Multicrustacea</taxon>
        <taxon>Malacostraca</taxon>
        <taxon>Eumalacostraca</taxon>
        <taxon>Eucarida</taxon>
        <taxon>Euphausiacea</taxon>
        <taxon>Euphausiidae</taxon>
        <taxon>Meganyctiphanes</taxon>
    </lineage>
</organism>
<evidence type="ECO:0000256" key="1">
    <source>
        <dbReference type="SAM" id="MobiDB-lite"/>
    </source>
</evidence>
<feature type="region of interest" description="Disordered" evidence="1">
    <location>
        <begin position="294"/>
        <end position="393"/>
    </location>
</feature>
<feature type="compositionally biased region" description="Low complexity" evidence="1">
    <location>
        <begin position="742"/>
        <end position="752"/>
    </location>
</feature>
<feature type="compositionally biased region" description="Basic and acidic residues" evidence="1">
    <location>
        <begin position="666"/>
        <end position="712"/>
    </location>
</feature>
<dbReference type="SUPFAM" id="SSF50729">
    <property type="entry name" value="PH domain-like"/>
    <property type="match status" value="1"/>
</dbReference>
<feature type="compositionally biased region" description="Low complexity" evidence="1">
    <location>
        <begin position="208"/>
        <end position="228"/>
    </location>
</feature>
<dbReference type="PANTHER" id="PTHR41148">
    <property type="entry name" value="LP09875P"/>
    <property type="match status" value="1"/>
</dbReference>